<protein>
    <submittedName>
        <fullName evidence="4">S-layer protein</fullName>
    </submittedName>
</protein>
<dbReference type="GO" id="GO:0008643">
    <property type="term" value="P:carbohydrate transport"/>
    <property type="evidence" value="ECO:0007669"/>
    <property type="project" value="InterPro"/>
</dbReference>
<feature type="domain" description="SLH" evidence="3">
    <location>
        <begin position="74"/>
        <end position="138"/>
    </location>
</feature>
<dbReference type="Proteomes" id="UP000317165">
    <property type="component" value="Unassembled WGS sequence"/>
</dbReference>
<evidence type="ECO:0000313" key="4">
    <source>
        <dbReference type="EMBL" id="TRV65127.1"/>
    </source>
</evidence>
<dbReference type="GO" id="GO:0016020">
    <property type="term" value="C:membrane"/>
    <property type="evidence" value="ECO:0007669"/>
    <property type="project" value="InterPro"/>
</dbReference>
<proteinExistence type="inferred from homology"/>
<dbReference type="InterPro" id="IPR047684">
    <property type="entry name" value="Por_som-like"/>
</dbReference>
<comment type="similarity">
    <text evidence="1 2">Belongs to the OprB family.</text>
</comment>
<dbReference type="NCBIfam" id="NF033921">
    <property type="entry name" value="por_somb"/>
    <property type="match status" value="1"/>
</dbReference>
<evidence type="ECO:0000313" key="5">
    <source>
        <dbReference type="Proteomes" id="UP000317165"/>
    </source>
</evidence>
<feature type="signal peptide" evidence="2">
    <location>
        <begin position="1"/>
        <end position="29"/>
    </location>
</feature>
<sequence length="565" mass="62261">MSKPFKNLVKVTPLVLGASVAAAAGGAVAQTMPSTPQLKIDPAAQQQLDRIQRAQNSQQINRSVDQGSMSQVTSVNQLRDVSPTAWAYEALRSLVERYGCIVGYPDRTFKGAQALTRWEFAVGLNACLNSMEKLLQEGIKITQADLETIKKLAQDFQTELATLGTRIDNLEQRTAFIEDHSFSITTKLQGEVIFALSNAWSDDFAVDSNFPNLSPSQQESLRNRPIGNQTTFSDRVRLNLNTSFTGKDLLRMRLQASSIPNLARATGSDMARLSFDAGSLYDNNNIALDDLYYISNIDRVKVWMGARGLDLDDVFDVVNPFLESSATGALSRFNRRNPLVYRGPEGAGLGVRYNFSSQLAATALYLAEQDTVSNPNSGNGLFNGNYSTGLQFNVKPVPNLHFAVTYLHAYFTQGSVNLSGSTGSPITRDPFNNLGAATRDSVGLQSHWNINDTFSLGGWIGYAKAYAQGIDSSADLWTWQGNFSIRDFVKEGATFTIAGGQLPRVSYVEGFTADRDTSHILEVEYSYPISRYILLTPGFYVIFDPNNFSENGNIWVGVIRTTFRF</sequence>
<dbReference type="Gene3D" id="2.40.160.180">
    <property type="entry name" value="Carbohydrate-selective porin OprB"/>
    <property type="match status" value="1"/>
</dbReference>
<evidence type="ECO:0000256" key="2">
    <source>
        <dbReference type="RuleBase" id="RU363072"/>
    </source>
</evidence>
<dbReference type="InterPro" id="IPR007049">
    <property type="entry name" value="Carb-sel_porin_OprB"/>
</dbReference>
<comment type="caution">
    <text evidence="4">The sequence shown here is derived from an EMBL/GenBank/DDBJ whole genome shotgun (WGS) entry which is preliminary data.</text>
</comment>
<accession>A0A552Q7B6</accession>
<dbReference type="Pfam" id="PF04966">
    <property type="entry name" value="OprB"/>
    <property type="match status" value="1"/>
</dbReference>
<dbReference type="PANTHER" id="PTHR43308:SF1">
    <property type="entry name" value="OUTER MEMBRANE PROTEIN ALPHA"/>
    <property type="match status" value="1"/>
</dbReference>
<gene>
    <name evidence="4" type="ORF">EWV53_04990</name>
</gene>
<dbReference type="AlphaFoldDB" id="A0A552Q7B6"/>
<evidence type="ECO:0000256" key="1">
    <source>
        <dbReference type="ARBA" id="ARBA00008769"/>
    </source>
</evidence>
<dbReference type="InterPro" id="IPR038673">
    <property type="entry name" value="OprB_sf"/>
</dbReference>
<feature type="chain" id="PRO_5022262771" evidence="2">
    <location>
        <begin position="30"/>
        <end position="565"/>
    </location>
</feature>
<dbReference type="InterPro" id="IPR001119">
    <property type="entry name" value="SLH_dom"/>
</dbReference>
<reference evidence="4 5" key="1">
    <citation type="submission" date="2019-01" db="EMBL/GenBank/DDBJ databases">
        <title>Coherence of Microcystis species and biogeography revealed through population genomics.</title>
        <authorList>
            <person name="Perez-Carrascal O.M."/>
            <person name="Terrat Y."/>
            <person name="Giani A."/>
            <person name="Fortin N."/>
            <person name="Tromas N."/>
            <person name="Shapiro B.J."/>
        </authorList>
    </citation>
    <scope>NUCLEOTIDE SEQUENCE [LARGE SCALE GENOMIC DNA]</scope>
    <source>
        <strain evidence="4">Mp_MB_F_20051200_S9</strain>
    </source>
</reference>
<dbReference type="Pfam" id="PF00395">
    <property type="entry name" value="SLH"/>
    <property type="match status" value="1"/>
</dbReference>
<organism evidence="4 5">
    <name type="scientific">Microcystis panniformis Mp_MB_F_20051200_S9</name>
    <dbReference type="NCBI Taxonomy" id="2486223"/>
    <lineage>
        <taxon>Bacteria</taxon>
        <taxon>Bacillati</taxon>
        <taxon>Cyanobacteriota</taxon>
        <taxon>Cyanophyceae</taxon>
        <taxon>Oscillatoriophycideae</taxon>
        <taxon>Chroococcales</taxon>
        <taxon>Microcystaceae</taxon>
        <taxon>Microcystis</taxon>
    </lineage>
</organism>
<dbReference type="InterPro" id="IPR051465">
    <property type="entry name" value="Cell_Envelope_Struct_Comp"/>
</dbReference>
<evidence type="ECO:0000259" key="3">
    <source>
        <dbReference type="PROSITE" id="PS51272"/>
    </source>
</evidence>
<name>A0A552Q7B6_9CHRO</name>
<dbReference type="PROSITE" id="PS51272">
    <property type="entry name" value="SLH"/>
    <property type="match status" value="1"/>
</dbReference>
<keyword evidence="2" id="KW-0732">Signal</keyword>
<dbReference type="EMBL" id="SFAC01000056">
    <property type="protein sequence ID" value="TRV65127.1"/>
    <property type="molecule type" value="Genomic_DNA"/>
</dbReference>
<dbReference type="GO" id="GO:0015288">
    <property type="term" value="F:porin activity"/>
    <property type="evidence" value="ECO:0007669"/>
    <property type="project" value="InterPro"/>
</dbReference>
<dbReference type="PANTHER" id="PTHR43308">
    <property type="entry name" value="OUTER MEMBRANE PROTEIN ALPHA-RELATED"/>
    <property type="match status" value="1"/>
</dbReference>